<dbReference type="EMBL" id="PEYU01000001">
    <property type="protein sequence ID" value="PIS22797.1"/>
    <property type="molecule type" value="Genomic_DNA"/>
</dbReference>
<feature type="domain" description="Peptidase S24/S26A/S26B/S26C" evidence="1">
    <location>
        <begin position="88"/>
        <end position="203"/>
    </location>
</feature>
<dbReference type="Gene3D" id="1.10.10.10">
    <property type="entry name" value="Winged helix-like DNA-binding domain superfamily/Winged helix DNA-binding domain"/>
    <property type="match status" value="1"/>
</dbReference>
<dbReference type="SUPFAM" id="SSF51306">
    <property type="entry name" value="LexA/Signal peptidase"/>
    <property type="match status" value="1"/>
</dbReference>
<evidence type="ECO:0000313" key="2">
    <source>
        <dbReference type="EMBL" id="PIS22797.1"/>
    </source>
</evidence>
<dbReference type="InterPro" id="IPR039418">
    <property type="entry name" value="LexA-like"/>
</dbReference>
<reference evidence="3" key="1">
    <citation type="submission" date="2017-09" db="EMBL/GenBank/DDBJ databases">
        <title>Depth-based differentiation of microbial function through sediment-hosted aquifers and enrichment of novel symbionts in the deep terrestrial subsurface.</title>
        <authorList>
            <person name="Probst A.J."/>
            <person name="Ladd B."/>
            <person name="Jarett J.K."/>
            <person name="Geller-Mcgrath D.E."/>
            <person name="Sieber C.M.K."/>
            <person name="Emerson J.B."/>
            <person name="Anantharaman K."/>
            <person name="Thomas B.C."/>
            <person name="Malmstrom R."/>
            <person name="Stieglmeier M."/>
            <person name="Klingl A."/>
            <person name="Woyke T."/>
            <person name="Ryan C.M."/>
            <person name="Banfield J.F."/>
        </authorList>
    </citation>
    <scope>NUCLEOTIDE SEQUENCE [LARGE SCALE GENOMIC DNA]</scope>
</reference>
<evidence type="ECO:0000259" key="1">
    <source>
        <dbReference type="Pfam" id="PF00717"/>
    </source>
</evidence>
<protein>
    <recommendedName>
        <fullName evidence="1">Peptidase S24/S26A/S26B/S26C domain-containing protein</fullName>
    </recommendedName>
</protein>
<dbReference type="Pfam" id="PF00717">
    <property type="entry name" value="Peptidase_S24"/>
    <property type="match status" value="1"/>
</dbReference>
<dbReference type="Gene3D" id="2.10.109.10">
    <property type="entry name" value="Umud Fragment, subunit A"/>
    <property type="match status" value="1"/>
</dbReference>
<evidence type="ECO:0000313" key="3">
    <source>
        <dbReference type="Proteomes" id="UP000231252"/>
    </source>
</evidence>
<organism evidence="2 3">
    <name type="scientific">candidate division WWE3 bacterium CG08_land_8_20_14_0_20_41_10</name>
    <dbReference type="NCBI Taxonomy" id="1975085"/>
    <lineage>
        <taxon>Bacteria</taxon>
        <taxon>Katanobacteria</taxon>
    </lineage>
</organism>
<name>A0A2H0XCY2_UNCKA</name>
<dbReference type="Proteomes" id="UP000231252">
    <property type="component" value="Unassembled WGS sequence"/>
</dbReference>
<dbReference type="PANTHER" id="PTHR33516:SF2">
    <property type="entry name" value="LEXA REPRESSOR-RELATED"/>
    <property type="match status" value="1"/>
</dbReference>
<dbReference type="InterPro" id="IPR050077">
    <property type="entry name" value="LexA_repressor"/>
</dbReference>
<comment type="caution">
    <text evidence="2">The sequence shown here is derived from an EMBL/GenBank/DDBJ whole genome shotgun (WGS) entry which is preliminary data.</text>
</comment>
<dbReference type="CDD" id="cd06529">
    <property type="entry name" value="S24_LexA-like"/>
    <property type="match status" value="1"/>
</dbReference>
<gene>
    <name evidence="2" type="ORF">COT50_00025</name>
</gene>
<dbReference type="InterPro" id="IPR036286">
    <property type="entry name" value="LexA/Signal_pep-like_sf"/>
</dbReference>
<dbReference type="AlphaFoldDB" id="A0A2H0XCY2"/>
<sequence length="221" mass="24938">MHKTQVRLVKLIESTDISKFTLREIAKMLGVNHPQTIKYHLKRLEKLGVLVSNRLGKLTTVQKSVLGKDFVSIPVINDIDYDIASFFTVENITGYLRVAKGVLEKRVLDSINSVFVVKATGNFMNRTDILGKNIEEGDYVLIDFKEQNPKDGDRVLSSTEGFSAIRRYLKDETGQKVLITESTQDFPPIYLDESVAHVILGTVLQVIKKPKLNHGATRKDH</sequence>
<accession>A0A2H0XCY2</accession>
<dbReference type="PANTHER" id="PTHR33516">
    <property type="entry name" value="LEXA REPRESSOR"/>
    <property type="match status" value="1"/>
</dbReference>
<dbReference type="InterPro" id="IPR036388">
    <property type="entry name" value="WH-like_DNA-bd_sf"/>
</dbReference>
<dbReference type="InterPro" id="IPR015927">
    <property type="entry name" value="Peptidase_S24_S26A/B/C"/>
</dbReference>
<dbReference type="SUPFAM" id="SSF46785">
    <property type="entry name" value="Winged helix' DNA-binding domain"/>
    <property type="match status" value="1"/>
</dbReference>
<dbReference type="InterPro" id="IPR036390">
    <property type="entry name" value="WH_DNA-bd_sf"/>
</dbReference>
<proteinExistence type="predicted"/>